<name>A0A9P5SHQ1_9FUNG</name>
<dbReference type="Proteomes" id="UP000696485">
    <property type="component" value="Unassembled WGS sequence"/>
</dbReference>
<gene>
    <name evidence="3" type="ORF">BG006_007117</name>
</gene>
<keyword evidence="4" id="KW-1185">Reference proteome</keyword>
<reference evidence="3" key="1">
    <citation type="journal article" date="2020" name="Fungal Divers.">
        <title>Resolving the Mortierellaceae phylogeny through synthesis of multi-gene phylogenetics and phylogenomics.</title>
        <authorList>
            <person name="Vandepol N."/>
            <person name="Liber J."/>
            <person name="Desiro A."/>
            <person name="Na H."/>
            <person name="Kennedy M."/>
            <person name="Barry K."/>
            <person name="Grigoriev I.V."/>
            <person name="Miller A.N."/>
            <person name="O'Donnell K."/>
            <person name="Stajich J.E."/>
            <person name="Bonito G."/>
        </authorList>
    </citation>
    <scope>NUCLEOTIDE SEQUENCE</scope>
    <source>
        <strain evidence="3">NVP1</strain>
    </source>
</reference>
<dbReference type="GO" id="GO:0020037">
    <property type="term" value="F:heme binding"/>
    <property type="evidence" value="ECO:0007669"/>
    <property type="project" value="InterPro"/>
</dbReference>
<evidence type="ECO:0000313" key="4">
    <source>
        <dbReference type="Proteomes" id="UP000696485"/>
    </source>
</evidence>
<accession>A0A9P5SHQ1</accession>
<dbReference type="Pfam" id="PF00106">
    <property type="entry name" value="adh_short"/>
    <property type="match status" value="1"/>
</dbReference>
<comment type="caution">
    <text evidence="3">The sequence shown here is derived from an EMBL/GenBank/DDBJ whole genome shotgun (WGS) entry which is preliminary data.</text>
</comment>
<evidence type="ECO:0000256" key="1">
    <source>
        <dbReference type="ARBA" id="ARBA00006484"/>
    </source>
</evidence>
<dbReference type="Gene3D" id="1.10.630.10">
    <property type="entry name" value="Cytochrome P450"/>
    <property type="match status" value="1"/>
</dbReference>
<comment type="similarity">
    <text evidence="1">Belongs to the short-chain dehydrogenases/reductases (SDR) family.</text>
</comment>
<protein>
    <recommendedName>
        <fullName evidence="5">Cytochrome P450</fullName>
    </recommendedName>
</protein>
<sequence>MCIFQSESPRWRFQRKLASHIFTLKAFKDYHDKNLAAEHAYALMEKRHTEGSQHQGDIKKRDLLDPFLEATEDEGHPLPDAMTKDFILNFMITGRDTTAQALSWIFYLLLRTGSGPEVWQRLVQEMDEVLQGSELTCEMDKQQKYADDHSQGHSRRYRFEKKKPPYFIQCDVTNYAQQAAMFAAAETHFGGVDIIANNAGITEPIPQPRTPAYSAAKFGVVELTRSLKDFPDNIRVNAVTPSFADTKSIDGAREYITSLNAMLTVDQVIDAFMLFIEDDSYSGDAARVTPKYGVSVVGRTQRSTKEKAKL</sequence>
<dbReference type="GO" id="GO:0005737">
    <property type="term" value="C:cytoplasm"/>
    <property type="evidence" value="ECO:0007669"/>
    <property type="project" value="TreeGrafter"/>
</dbReference>
<dbReference type="InterPro" id="IPR002347">
    <property type="entry name" value="SDR_fam"/>
</dbReference>
<dbReference type="Gene3D" id="3.40.50.720">
    <property type="entry name" value="NAD(P)-binding Rossmann-like Domain"/>
    <property type="match status" value="2"/>
</dbReference>
<organism evidence="3 4">
    <name type="scientific">Podila minutissima</name>
    <dbReference type="NCBI Taxonomy" id="64525"/>
    <lineage>
        <taxon>Eukaryota</taxon>
        <taxon>Fungi</taxon>
        <taxon>Fungi incertae sedis</taxon>
        <taxon>Mucoromycota</taxon>
        <taxon>Mortierellomycotina</taxon>
        <taxon>Mortierellomycetes</taxon>
        <taxon>Mortierellales</taxon>
        <taxon>Mortierellaceae</taxon>
        <taxon>Podila</taxon>
    </lineage>
</organism>
<dbReference type="GO" id="GO:0016616">
    <property type="term" value="F:oxidoreductase activity, acting on the CH-OH group of donors, NAD or NADP as acceptor"/>
    <property type="evidence" value="ECO:0007669"/>
    <property type="project" value="TreeGrafter"/>
</dbReference>
<proteinExistence type="inferred from homology"/>
<dbReference type="InterPro" id="IPR001128">
    <property type="entry name" value="Cyt_P450"/>
</dbReference>
<dbReference type="PANTHER" id="PTHR44229">
    <property type="entry name" value="15-HYDROXYPROSTAGLANDIN DEHYDROGENASE [NAD(+)]"/>
    <property type="match status" value="1"/>
</dbReference>
<evidence type="ECO:0000256" key="2">
    <source>
        <dbReference type="ARBA" id="ARBA00023002"/>
    </source>
</evidence>
<dbReference type="SUPFAM" id="SSF51735">
    <property type="entry name" value="NAD(P)-binding Rossmann-fold domains"/>
    <property type="match status" value="1"/>
</dbReference>
<dbReference type="GO" id="GO:0004497">
    <property type="term" value="F:monooxygenase activity"/>
    <property type="evidence" value="ECO:0007669"/>
    <property type="project" value="InterPro"/>
</dbReference>
<dbReference type="Pfam" id="PF00067">
    <property type="entry name" value="p450"/>
    <property type="match status" value="1"/>
</dbReference>
<dbReference type="GO" id="GO:0005506">
    <property type="term" value="F:iron ion binding"/>
    <property type="evidence" value="ECO:0007669"/>
    <property type="project" value="InterPro"/>
</dbReference>
<dbReference type="AlphaFoldDB" id="A0A9P5SHQ1"/>
<evidence type="ECO:0008006" key="5">
    <source>
        <dbReference type="Google" id="ProtNLM"/>
    </source>
</evidence>
<dbReference type="InterPro" id="IPR036291">
    <property type="entry name" value="NAD(P)-bd_dom_sf"/>
</dbReference>
<dbReference type="PANTHER" id="PTHR44229:SF4">
    <property type="entry name" value="15-HYDROXYPROSTAGLANDIN DEHYDROGENASE [NAD(+)]"/>
    <property type="match status" value="1"/>
</dbReference>
<dbReference type="Pfam" id="PF13561">
    <property type="entry name" value="adh_short_C2"/>
    <property type="match status" value="1"/>
</dbReference>
<dbReference type="EMBL" id="JAAAUY010000441">
    <property type="protein sequence ID" value="KAF9329879.1"/>
    <property type="molecule type" value="Genomic_DNA"/>
</dbReference>
<evidence type="ECO:0000313" key="3">
    <source>
        <dbReference type="EMBL" id="KAF9329879.1"/>
    </source>
</evidence>
<keyword evidence="2" id="KW-0560">Oxidoreductase</keyword>
<dbReference type="InterPro" id="IPR036396">
    <property type="entry name" value="Cyt_P450_sf"/>
</dbReference>
<dbReference type="GO" id="GO:0016705">
    <property type="term" value="F:oxidoreductase activity, acting on paired donors, with incorporation or reduction of molecular oxygen"/>
    <property type="evidence" value="ECO:0007669"/>
    <property type="project" value="InterPro"/>
</dbReference>
<dbReference type="SUPFAM" id="SSF48264">
    <property type="entry name" value="Cytochrome P450"/>
    <property type="match status" value="1"/>
</dbReference>